<evidence type="ECO:0000313" key="1">
    <source>
        <dbReference type="EMBL" id="KAI5335141.1"/>
    </source>
</evidence>
<proteinExistence type="predicted"/>
<evidence type="ECO:0000313" key="2">
    <source>
        <dbReference type="Proteomes" id="UP001054821"/>
    </source>
</evidence>
<reference evidence="1 2" key="1">
    <citation type="journal article" date="2022" name="G3 (Bethesda)">
        <title>Whole-genome sequence and methylome profiling of the almond [Prunus dulcis (Mill.) D.A. Webb] cultivar 'Nonpareil'.</title>
        <authorList>
            <person name="D'Amico-Willman K.M."/>
            <person name="Ouma W.Z."/>
            <person name="Meulia T."/>
            <person name="Sideli G.M."/>
            <person name="Gradziel T.M."/>
            <person name="Fresnedo-Ramirez J."/>
        </authorList>
    </citation>
    <scope>NUCLEOTIDE SEQUENCE [LARGE SCALE GENOMIC DNA]</scope>
    <source>
        <strain evidence="1">Clone GOH B32 T37-40</strain>
    </source>
</reference>
<dbReference type="AlphaFoldDB" id="A0AAD4W265"/>
<dbReference type="EMBL" id="JAJFAZ020000004">
    <property type="protein sequence ID" value="KAI5335141.1"/>
    <property type="molecule type" value="Genomic_DNA"/>
</dbReference>
<organism evidence="1 2">
    <name type="scientific">Prunus dulcis</name>
    <name type="common">Almond</name>
    <name type="synonym">Amygdalus dulcis</name>
    <dbReference type="NCBI Taxonomy" id="3755"/>
    <lineage>
        <taxon>Eukaryota</taxon>
        <taxon>Viridiplantae</taxon>
        <taxon>Streptophyta</taxon>
        <taxon>Embryophyta</taxon>
        <taxon>Tracheophyta</taxon>
        <taxon>Spermatophyta</taxon>
        <taxon>Magnoliopsida</taxon>
        <taxon>eudicotyledons</taxon>
        <taxon>Gunneridae</taxon>
        <taxon>Pentapetalae</taxon>
        <taxon>rosids</taxon>
        <taxon>fabids</taxon>
        <taxon>Rosales</taxon>
        <taxon>Rosaceae</taxon>
        <taxon>Amygdaloideae</taxon>
        <taxon>Amygdaleae</taxon>
        <taxon>Prunus</taxon>
    </lineage>
</organism>
<sequence length="131" mass="15156">MERLVVRLNNDESNIRSSNRLVILGHRKKLRVSRRLKIGGDAKRLGSAPRRQVGWALWRYYRIRQRRWLLQVDTVGFDNGGNALGSCSGDVENLLYVFFFFFSEPGSGANKKNTIWFNIVVCYSSHKEGYT</sequence>
<accession>A0AAD4W265</accession>
<name>A0AAD4W265_PRUDU</name>
<keyword evidence="2" id="KW-1185">Reference proteome</keyword>
<dbReference type="Proteomes" id="UP001054821">
    <property type="component" value="Chromosome 4"/>
</dbReference>
<comment type="caution">
    <text evidence="1">The sequence shown here is derived from an EMBL/GenBank/DDBJ whole genome shotgun (WGS) entry which is preliminary data.</text>
</comment>
<protein>
    <submittedName>
        <fullName evidence="1">Uncharacterized protein</fullName>
    </submittedName>
</protein>
<gene>
    <name evidence="1" type="ORF">L3X38_025274</name>
</gene>